<protein>
    <recommendedName>
        <fullName evidence="3">DUF2971 domain-containing protein</fullName>
    </recommendedName>
</protein>
<dbReference type="Pfam" id="PF11185">
    <property type="entry name" value="DUF2971"/>
    <property type="match status" value="1"/>
</dbReference>
<sequence length="186" mass="20828">MLNNFSSFNPVGCAIFLKAFTHLDDATIDLGIYSSPVFYFSDKDADDMFQDAAQKITQCSQALSLLSGAEISGMYFLMLRSISHGSKHPGFKEEREWRIFHTYQLDELKKLRMETEVIAGVPQRILKLSLDGSIPGISVPELLSGILIGPSQYQNEIAMALQDELLRAKVPITNDLIRFSPIPLRT</sequence>
<dbReference type="Proteomes" id="UP000077098">
    <property type="component" value="Unassembled WGS sequence"/>
</dbReference>
<evidence type="ECO:0000313" key="1">
    <source>
        <dbReference type="EMBL" id="OAE47857.1"/>
    </source>
</evidence>
<name>A0A176XGH4_AGRTU</name>
<gene>
    <name evidence="1" type="ORF">A7J57_06420</name>
</gene>
<accession>A0A176XGH4</accession>
<evidence type="ECO:0000313" key="2">
    <source>
        <dbReference type="Proteomes" id="UP000077098"/>
    </source>
</evidence>
<dbReference type="RefSeq" id="WP_063948277.1">
    <property type="nucleotide sequence ID" value="NZ_LXPS01000009.1"/>
</dbReference>
<evidence type="ECO:0008006" key="3">
    <source>
        <dbReference type="Google" id="ProtNLM"/>
    </source>
</evidence>
<organism evidence="1 2">
    <name type="scientific">Agrobacterium tumefaciens</name>
    <dbReference type="NCBI Taxonomy" id="358"/>
    <lineage>
        <taxon>Bacteria</taxon>
        <taxon>Pseudomonadati</taxon>
        <taxon>Pseudomonadota</taxon>
        <taxon>Alphaproteobacteria</taxon>
        <taxon>Hyphomicrobiales</taxon>
        <taxon>Rhizobiaceae</taxon>
        <taxon>Rhizobium/Agrobacterium group</taxon>
        <taxon>Agrobacterium</taxon>
        <taxon>Agrobacterium tumefaciens complex</taxon>
    </lineage>
</organism>
<dbReference type="InterPro" id="IPR021352">
    <property type="entry name" value="DUF2971"/>
</dbReference>
<proteinExistence type="predicted"/>
<dbReference type="EMBL" id="LXPS01000009">
    <property type="protein sequence ID" value="OAE47857.1"/>
    <property type="molecule type" value="Genomic_DNA"/>
</dbReference>
<dbReference type="AlphaFoldDB" id="A0A176XGH4"/>
<reference evidence="1 2" key="1">
    <citation type="submission" date="2016-05" db="EMBL/GenBank/DDBJ databases">
        <authorList>
            <person name="Lavstsen T."/>
            <person name="Jespersen J.S."/>
        </authorList>
    </citation>
    <scope>NUCLEOTIDE SEQUENCE [LARGE SCALE GENOMIC DNA]</scope>
    <source>
        <strain evidence="1 2">KCJ1736</strain>
    </source>
</reference>
<comment type="caution">
    <text evidence="1">The sequence shown here is derived from an EMBL/GenBank/DDBJ whole genome shotgun (WGS) entry which is preliminary data.</text>
</comment>